<name>A0A6L2L675_TANCI</name>
<evidence type="ECO:0000259" key="4">
    <source>
        <dbReference type="Pfam" id="PF25597"/>
    </source>
</evidence>
<evidence type="ECO:0000313" key="5">
    <source>
        <dbReference type="EMBL" id="GEU56377.1"/>
    </source>
</evidence>
<feature type="domain" description="GAG-pre-integrase" evidence="3">
    <location>
        <begin position="464"/>
        <end position="517"/>
    </location>
</feature>
<dbReference type="SUPFAM" id="SSF56672">
    <property type="entry name" value="DNA/RNA polymerases"/>
    <property type="match status" value="1"/>
</dbReference>
<proteinExistence type="predicted"/>
<feature type="compositionally biased region" description="Basic and acidic residues" evidence="1">
    <location>
        <begin position="595"/>
        <end position="611"/>
    </location>
</feature>
<gene>
    <name evidence="5" type="ORF">Tci_028355</name>
</gene>
<evidence type="ECO:0000256" key="1">
    <source>
        <dbReference type="SAM" id="MobiDB-lite"/>
    </source>
</evidence>
<feature type="domain" description="Retroviral polymerase SH3-like" evidence="4">
    <location>
        <begin position="521"/>
        <end position="569"/>
    </location>
</feature>
<dbReference type="Pfam" id="PF25597">
    <property type="entry name" value="SH3_retrovirus"/>
    <property type="match status" value="1"/>
</dbReference>
<sequence length="908" mass="102782">MLKTGDYDLWSMRMEQYLTHTDYALWEVIVNGDAPALITSVSGSVKAAIPPKPTKQKIARRNELKAKTIKTRFGGNKDSKKMQKTILKQQYENFAASRSKGRCKFEVAEKSTTSLEHSYLVMRNKSNLDTLSMDDLYTNLKVYEAEIKGQSNSSSNSQNVAFVYSDNTSSTNEAVNTAHDLDNEDLKQIDTNDLEEMDLKWHAYHKGHFARECRAPKSQRNKNRDITRKVVPVETPAKSLVVTDGMGYDWSYQAEERPTDFALMAFSSSCSSSSDTETGLGYDNQLNERDLNNKINVFESASDSSVNESEEDNNQANDRYKAGEGYHVVPPPYTGNFMPPRPDLSFVGLDDSVFKCAISEIVTSVHETETSASKTSKKRKSMLNNKGKATCQREVRPVWNNAQRVNHQNFSNNLTHPHPRRNYVPTTVITNSDYQKIDGRFVAFGGSPKGGTIYGKGGLTCLFAKATIYESNLWHRRFGHINFKTMNKLVSGNLVRGLPLKIFENDHTCVAYQKGKQHKASYHLGKFEGKVDEEFLVGYSINSKAFRVFNSRTRKVEENLHIRFLENKSNVAGRGNQTNDAASIEINVNAGIQSSDDKNADEAPGKGDEGVSKGSGIDNQEREVGAEADTNNLELSTVVSPIPTTRVHKDHPKKQIIGDLNLATQTRRMIKFSKENAMMDVKSAFLFSLIEKEVYVCQPPGFEDPHFPNKVYKVEKALYGLHQAPKAWYETLSTYLLENGFRRGTIYKTLFIKNDKDDILLVQVYVDDILFGSTKKSLCDEFKQMMHKRFQMSSIGELTFFLGLQVKQKDDGIFISQDKYVAVILKKFDFTTMKTANTPIEPNKALLKDAEAEDVDMHLYRSMIRSLMYLTTFRPDIMFVFCACTRFQVTPKTSHIHAVKRIFIYLKG</sequence>
<feature type="region of interest" description="Disordered" evidence="1">
    <location>
        <begin position="589"/>
        <end position="628"/>
    </location>
</feature>
<dbReference type="PANTHER" id="PTHR11439">
    <property type="entry name" value="GAG-POL-RELATED RETROTRANSPOSON"/>
    <property type="match status" value="1"/>
</dbReference>
<dbReference type="Pfam" id="PF13976">
    <property type="entry name" value="gag_pre-integrs"/>
    <property type="match status" value="1"/>
</dbReference>
<dbReference type="InterPro" id="IPR013103">
    <property type="entry name" value="RVT_2"/>
</dbReference>
<comment type="caution">
    <text evidence="5">The sequence shown here is derived from an EMBL/GenBank/DDBJ whole genome shotgun (WGS) entry which is preliminary data.</text>
</comment>
<feature type="region of interest" description="Disordered" evidence="1">
    <location>
        <begin position="369"/>
        <end position="390"/>
    </location>
</feature>
<accession>A0A6L2L675</accession>
<evidence type="ECO:0000259" key="3">
    <source>
        <dbReference type="Pfam" id="PF13976"/>
    </source>
</evidence>
<reference evidence="5" key="1">
    <citation type="journal article" date="2019" name="Sci. Rep.">
        <title>Draft genome of Tanacetum cinerariifolium, the natural source of mosquito coil.</title>
        <authorList>
            <person name="Yamashiro T."/>
            <person name="Shiraishi A."/>
            <person name="Satake H."/>
            <person name="Nakayama K."/>
        </authorList>
    </citation>
    <scope>NUCLEOTIDE SEQUENCE</scope>
</reference>
<dbReference type="InterPro" id="IPR043502">
    <property type="entry name" value="DNA/RNA_pol_sf"/>
</dbReference>
<feature type="domain" description="Reverse transcriptase Ty1/copia-type" evidence="2">
    <location>
        <begin position="678"/>
        <end position="841"/>
    </location>
</feature>
<dbReference type="PANTHER" id="PTHR11439:SF483">
    <property type="entry name" value="PEPTIDE SYNTHASE GLIP-LIKE, PUTATIVE (AFU_ORTHOLOGUE AFUA_3G12920)-RELATED"/>
    <property type="match status" value="1"/>
</dbReference>
<dbReference type="InterPro" id="IPR025724">
    <property type="entry name" value="GAG-pre-integrase_dom"/>
</dbReference>
<evidence type="ECO:0000259" key="2">
    <source>
        <dbReference type="Pfam" id="PF07727"/>
    </source>
</evidence>
<dbReference type="Pfam" id="PF07727">
    <property type="entry name" value="RVT_2"/>
    <property type="match status" value="1"/>
</dbReference>
<protein>
    <submittedName>
        <fullName evidence="5">Uncharacterized mitochondrial protein AtMg00810-like</fullName>
    </submittedName>
</protein>
<dbReference type="AlphaFoldDB" id="A0A6L2L675"/>
<dbReference type="InterPro" id="IPR057670">
    <property type="entry name" value="SH3_retrovirus"/>
</dbReference>
<organism evidence="5">
    <name type="scientific">Tanacetum cinerariifolium</name>
    <name type="common">Dalmatian daisy</name>
    <name type="synonym">Chrysanthemum cinerariifolium</name>
    <dbReference type="NCBI Taxonomy" id="118510"/>
    <lineage>
        <taxon>Eukaryota</taxon>
        <taxon>Viridiplantae</taxon>
        <taxon>Streptophyta</taxon>
        <taxon>Embryophyta</taxon>
        <taxon>Tracheophyta</taxon>
        <taxon>Spermatophyta</taxon>
        <taxon>Magnoliopsida</taxon>
        <taxon>eudicotyledons</taxon>
        <taxon>Gunneridae</taxon>
        <taxon>Pentapetalae</taxon>
        <taxon>asterids</taxon>
        <taxon>campanulids</taxon>
        <taxon>Asterales</taxon>
        <taxon>Asteraceae</taxon>
        <taxon>Asteroideae</taxon>
        <taxon>Anthemideae</taxon>
        <taxon>Anthemidinae</taxon>
        <taxon>Tanacetum</taxon>
    </lineage>
</organism>
<dbReference type="EMBL" id="BKCJ010003652">
    <property type="protein sequence ID" value="GEU56377.1"/>
    <property type="molecule type" value="Genomic_DNA"/>
</dbReference>